<keyword evidence="4 7" id="KW-0812">Transmembrane</keyword>
<feature type="domain" description="Mce/MlaD" evidence="8">
    <location>
        <begin position="640"/>
        <end position="729"/>
    </location>
</feature>
<evidence type="ECO:0000313" key="9">
    <source>
        <dbReference type="EMBL" id="TCK01554.1"/>
    </source>
</evidence>
<feature type="domain" description="Mce/MlaD" evidence="8">
    <location>
        <begin position="51"/>
        <end position="142"/>
    </location>
</feature>
<evidence type="ECO:0000259" key="8">
    <source>
        <dbReference type="Pfam" id="PF02470"/>
    </source>
</evidence>
<keyword evidence="10" id="KW-1185">Reference proteome</keyword>
<feature type="transmembrane region" description="Helical" evidence="7">
    <location>
        <begin position="28"/>
        <end position="47"/>
    </location>
</feature>
<evidence type="ECO:0000256" key="5">
    <source>
        <dbReference type="ARBA" id="ARBA00022989"/>
    </source>
</evidence>
<gene>
    <name evidence="9" type="ORF">EV694_0169</name>
</gene>
<name>A0A4R1G1N9_9PAST</name>
<organism evidence="9 10">
    <name type="scientific">Volucribacter psittacicida</name>
    <dbReference type="NCBI Taxonomy" id="203482"/>
    <lineage>
        <taxon>Bacteria</taxon>
        <taxon>Pseudomonadati</taxon>
        <taxon>Pseudomonadota</taxon>
        <taxon>Gammaproteobacteria</taxon>
        <taxon>Pasteurellales</taxon>
        <taxon>Pasteurellaceae</taxon>
        <taxon>Volucribacter</taxon>
    </lineage>
</organism>
<accession>A0A4R1G1N9</accession>
<evidence type="ECO:0000313" key="10">
    <source>
        <dbReference type="Proteomes" id="UP000294702"/>
    </source>
</evidence>
<dbReference type="AlphaFoldDB" id="A0A4R1G1N9"/>
<feature type="domain" description="Mce/MlaD" evidence="8">
    <location>
        <begin position="755"/>
        <end position="814"/>
    </location>
</feature>
<dbReference type="InterPro" id="IPR051800">
    <property type="entry name" value="PqiA-PqiB_transport"/>
</dbReference>
<dbReference type="RefSeq" id="WP_132687913.1">
    <property type="nucleotide sequence ID" value="NZ_SMFT01000001.1"/>
</dbReference>
<keyword evidence="5 7" id="KW-1133">Transmembrane helix</keyword>
<evidence type="ECO:0000256" key="7">
    <source>
        <dbReference type="SAM" id="Phobius"/>
    </source>
</evidence>
<evidence type="ECO:0000256" key="4">
    <source>
        <dbReference type="ARBA" id="ARBA00022692"/>
    </source>
</evidence>
<dbReference type="PANTHER" id="PTHR30462:SF0">
    <property type="entry name" value="INTERMEMBRANE TRANSPORT PROTEIN YEBT"/>
    <property type="match status" value="1"/>
</dbReference>
<reference evidence="9 10" key="1">
    <citation type="submission" date="2019-03" db="EMBL/GenBank/DDBJ databases">
        <title>Genomic Encyclopedia of Type Strains, Phase IV (KMG-IV): sequencing the most valuable type-strain genomes for metagenomic binning, comparative biology and taxonomic classification.</title>
        <authorList>
            <person name="Goeker M."/>
        </authorList>
    </citation>
    <scope>NUCLEOTIDE SEQUENCE [LARGE SCALE GENOMIC DNA]</scope>
    <source>
        <strain evidence="9 10">DSM 15534</strain>
    </source>
</reference>
<dbReference type="Proteomes" id="UP000294702">
    <property type="component" value="Unassembled WGS sequence"/>
</dbReference>
<comment type="subcellular location">
    <subcellularLocation>
        <location evidence="1">Cell inner membrane</location>
    </subcellularLocation>
</comment>
<proteinExistence type="predicted"/>
<keyword evidence="3" id="KW-0997">Cell inner membrane</keyword>
<dbReference type="InterPro" id="IPR003399">
    <property type="entry name" value="Mce/MlaD"/>
</dbReference>
<evidence type="ECO:0000256" key="6">
    <source>
        <dbReference type="ARBA" id="ARBA00023136"/>
    </source>
</evidence>
<protein>
    <submittedName>
        <fullName evidence="9">Paraquat-inducible protein B</fullName>
    </submittedName>
</protein>
<dbReference type="PANTHER" id="PTHR30462">
    <property type="entry name" value="INTERMEMBRANE TRANSPORT PROTEIN PQIB-RELATED"/>
    <property type="match status" value="1"/>
</dbReference>
<sequence>MTNKHTEKNDPQPYQNAYIRQIKRISPFWLLPIIALFIGATLFFQIIKEQGTTITIIFNNGDGLVAGKTQVRYQGLQIGEVKKVNFADDLKHVEVTANIYPEARSILREHTKFWIVQPSASLAGISGLDALVSGNYITLQPGDGEPADQFIAENEGPIAEVHQGDLLIHLIAEDLGSISAGASVYFKKMPVGKIYDYRLTQDQQKVEIDVVIEKNYANLVKKDSRFWNISGIQADLSLAGLSVNVDSLNAVVQGAISFDSPTESPEAQANQQYTLYPNLQAAKRGISVNVNLPNITGLEANKTLVFYQNMPVGLLSELKINEDEADQNRIEGTLLIDPNMANLLRENSEIVLRDKKIGLADLANLDDLFKGRSFEIIPGEGKAKYDFDVIKQSELLLKRPNTLLLTLTAPESYGIDESQPIYYNDIVIGEVVKRHIDVEQVQFQIAIAAEYRHLVVKDSKFIASSNLDISLGLDGLKVEAASPSKWLEGGIRLIKGQAKQGTALTSYPLYKNQSYAEMEMTGNRLTPSITLTTSALPNISADSILLYRQYEVGKVLDIRPTSKHFEVDVWIYPKYRHLLTNKSRFWVESPTQVDITPNGISVQASPLGRALKGAISFDNFAQPLAQQTLYANALSARSAGQEITLITDNASNLGKGMSLKYMGLTIGEISQVDFSQKNKRIVAKALIQPEYLDLVARENSKFKIISPQISAGGIENLDSLLRPYIDIEAGSGGRKTEFTLWQNTPTASKYNNGFPLILEASNAMNLTEGAPILYRGVEVGIIQNIEINKQGDRVLIHILISNKHRYLVRQNSEFWLASGYNFELGWQGAEFNTGSIQQLLKGGISFSTPSGTVVQPEAKANQRFLLRQQRPEQAREWNQAVMP</sequence>
<evidence type="ECO:0000256" key="2">
    <source>
        <dbReference type="ARBA" id="ARBA00022475"/>
    </source>
</evidence>
<keyword evidence="6 7" id="KW-0472">Membrane</keyword>
<evidence type="ECO:0000256" key="1">
    <source>
        <dbReference type="ARBA" id="ARBA00004533"/>
    </source>
</evidence>
<dbReference type="OrthoDB" id="9806984at2"/>
<feature type="domain" description="Mce/MlaD" evidence="8">
    <location>
        <begin position="285"/>
        <end position="356"/>
    </location>
</feature>
<feature type="domain" description="Mce/MlaD" evidence="8">
    <location>
        <begin position="169"/>
        <end position="225"/>
    </location>
</feature>
<dbReference type="EMBL" id="SMFT01000001">
    <property type="protein sequence ID" value="TCK01554.1"/>
    <property type="molecule type" value="Genomic_DNA"/>
</dbReference>
<evidence type="ECO:0000256" key="3">
    <source>
        <dbReference type="ARBA" id="ARBA00022519"/>
    </source>
</evidence>
<comment type="caution">
    <text evidence="9">The sequence shown here is derived from an EMBL/GenBank/DDBJ whole genome shotgun (WGS) entry which is preliminary data.</text>
</comment>
<dbReference type="Pfam" id="PF02470">
    <property type="entry name" value="MlaD"/>
    <property type="match status" value="5"/>
</dbReference>
<keyword evidence="2" id="KW-1003">Cell membrane</keyword>
<dbReference type="GO" id="GO:0005886">
    <property type="term" value="C:plasma membrane"/>
    <property type="evidence" value="ECO:0007669"/>
    <property type="project" value="UniProtKB-SubCell"/>
</dbReference>